<comment type="caution">
    <text evidence="1">The sequence shown here is derived from an EMBL/GenBank/DDBJ whole genome shotgun (WGS) entry which is preliminary data.</text>
</comment>
<reference evidence="1 2" key="1">
    <citation type="journal article" date="2016" name="Nat. Commun.">
        <title>Thousands of microbial genomes shed light on interconnected biogeochemical processes in an aquifer system.</title>
        <authorList>
            <person name="Anantharaman K."/>
            <person name="Brown C.T."/>
            <person name="Hug L.A."/>
            <person name="Sharon I."/>
            <person name="Castelle C.J."/>
            <person name="Probst A.J."/>
            <person name="Thomas B.C."/>
            <person name="Singh A."/>
            <person name="Wilkins M.J."/>
            <person name="Karaoz U."/>
            <person name="Brodie E.L."/>
            <person name="Williams K.H."/>
            <person name="Hubbard S.S."/>
            <person name="Banfield J.F."/>
        </authorList>
    </citation>
    <scope>NUCLEOTIDE SEQUENCE [LARGE SCALE GENOMIC DNA]</scope>
</reference>
<dbReference type="Proteomes" id="UP000177362">
    <property type="component" value="Unassembled WGS sequence"/>
</dbReference>
<proteinExistence type="predicted"/>
<gene>
    <name evidence="1" type="ORF">A3C11_00810</name>
</gene>
<dbReference type="AlphaFoldDB" id="A0A1G2KLM4"/>
<evidence type="ECO:0000313" key="1">
    <source>
        <dbReference type="EMBL" id="OHA00296.1"/>
    </source>
</evidence>
<name>A0A1G2KLM4_9BACT</name>
<evidence type="ECO:0000313" key="2">
    <source>
        <dbReference type="Proteomes" id="UP000177362"/>
    </source>
</evidence>
<accession>A0A1G2KLM4</accession>
<organism evidence="1 2">
    <name type="scientific">Candidatus Sungbacteria bacterium RIFCSPHIGHO2_02_FULL_49_12</name>
    <dbReference type="NCBI Taxonomy" id="1802271"/>
    <lineage>
        <taxon>Bacteria</taxon>
        <taxon>Candidatus Sungiibacteriota</taxon>
    </lineage>
</organism>
<protein>
    <submittedName>
        <fullName evidence="1">Uncharacterized protein</fullName>
    </submittedName>
</protein>
<sequence length="99" mass="11589">MNLDRLARMVQRGFQDAATKKELEGLATKKELEGLATKRDLESLATKSELREVYEEVKTLHADVRYIRNSTRNLYLLERDVEDLKLRLTLVEKRVGSRR</sequence>
<dbReference type="STRING" id="1802271.A3C11_00810"/>
<dbReference type="EMBL" id="MHQJ01000052">
    <property type="protein sequence ID" value="OHA00296.1"/>
    <property type="molecule type" value="Genomic_DNA"/>
</dbReference>